<accession>A0A498KE97</accession>
<dbReference type="InterPro" id="IPR036075">
    <property type="entry name" value="ARMT-1-like_metal-bd_sf"/>
</dbReference>
<protein>
    <recommendedName>
        <fullName evidence="2">Damage-control phosphatase ARMT1-like metal-binding domain-containing protein</fullName>
    </recommendedName>
</protein>
<dbReference type="Pfam" id="PF01937">
    <property type="entry name" value="ARMT1-like_dom"/>
    <property type="match status" value="1"/>
</dbReference>
<gene>
    <name evidence="3" type="ORF">DVH24_025635</name>
</gene>
<evidence type="ECO:0000259" key="2">
    <source>
        <dbReference type="Pfam" id="PF01937"/>
    </source>
</evidence>
<dbReference type="InterPro" id="IPR035073">
    <property type="entry name" value="At2g17340_3_helix_bundle"/>
</dbReference>
<reference evidence="3 4" key="1">
    <citation type="submission" date="2018-10" db="EMBL/GenBank/DDBJ databases">
        <title>A high-quality apple genome assembly.</title>
        <authorList>
            <person name="Hu J."/>
        </authorList>
    </citation>
    <scope>NUCLEOTIDE SEQUENCE [LARGE SCALE GENOMIC DNA]</scope>
    <source>
        <strain evidence="4">cv. HFTH1</strain>
        <tissue evidence="3">Young leaf</tissue>
    </source>
</reference>
<proteinExistence type="predicted"/>
<dbReference type="EMBL" id="RDQH01000328">
    <property type="protein sequence ID" value="RXI06499.1"/>
    <property type="molecule type" value="Genomic_DNA"/>
</dbReference>
<sequence>MRCSSFLLPPHMLDNIFSISTSSLETHRRSLQVKEEPRRYMFSSIPRVKLIFPEFDGFSFCINFDKNCEIWDVSIDGVDFCASRSPLTTRWNRMSPSLKAEFRLSKTMVNLGVLCIWDRLKSASSHEWVKLEGVVATTAEIDLFYNSTPSLKKRAESDAPARAEFKGTHFTDCFAMSELGFRKCLQYTEIPEDLKKDPKSHGGPSDCILLCRLREQVLRELGFQDIFKKVKDEENAKAISLLENVVDLNDAMEDEVKMVCKIFTKLASKVLFFVLKSYVTYFWFLGRLCVCVKLDLQRVKSALLTKAKQRIASTYGNKKIA</sequence>
<dbReference type="Gene3D" id="1.20.1700.10">
    <property type="entry name" value="AF1104-like"/>
    <property type="match status" value="1"/>
</dbReference>
<comment type="cofactor">
    <cofactor evidence="1">
        <name>Ni(2+)</name>
        <dbReference type="ChEBI" id="CHEBI:49786"/>
    </cofactor>
</comment>
<comment type="caution">
    <text evidence="3">The sequence shown here is derived from an EMBL/GenBank/DDBJ whole genome shotgun (WGS) entry which is preliminary data.</text>
</comment>
<dbReference type="Proteomes" id="UP000290289">
    <property type="component" value="Chromosome 2"/>
</dbReference>
<name>A0A498KE97_MALDO</name>
<organism evidence="3 4">
    <name type="scientific">Malus domestica</name>
    <name type="common">Apple</name>
    <name type="synonym">Pyrus malus</name>
    <dbReference type="NCBI Taxonomy" id="3750"/>
    <lineage>
        <taxon>Eukaryota</taxon>
        <taxon>Viridiplantae</taxon>
        <taxon>Streptophyta</taxon>
        <taxon>Embryophyta</taxon>
        <taxon>Tracheophyta</taxon>
        <taxon>Spermatophyta</taxon>
        <taxon>Magnoliopsida</taxon>
        <taxon>eudicotyledons</taxon>
        <taxon>Gunneridae</taxon>
        <taxon>Pentapetalae</taxon>
        <taxon>rosids</taxon>
        <taxon>fabids</taxon>
        <taxon>Rosales</taxon>
        <taxon>Rosaceae</taxon>
        <taxon>Amygdaloideae</taxon>
        <taxon>Maleae</taxon>
        <taxon>Malus</taxon>
    </lineage>
</organism>
<feature type="domain" description="Damage-control phosphatase ARMT1-like metal-binding" evidence="2">
    <location>
        <begin position="186"/>
        <end position="262"/>
    </location>
</feature>
<evidence type="ECO:0000313" key="4">
    <source>
        <dbReference type="Proteomes" id="UP000290289"/>
    </source>
</evidence>
<dbReference type="InterPro" id="IPR002791">
    <property type="entry name" value="ARMT1-like_metal-bd"/>
</dbReference>
<dbReference type="STRING" id="3750.A0A498KE97"/>
<evidence type="ECO:0000256" key="1">
    <source>
        <dbReference type="ARBA" id="ARBA00001967"/>
    </source>
</evidence>
<dbReference type="AlphaFoldDB" id="A0A498KE97"/>
<dbReference type="SUPFAM" id="SSF111321">
    <property type="entry name" value="AF1104-like"/>
    <property type="match status" value="1"/>
</dbReference>
<keyword evidence="4" id="KW-1185">Reference proteome</keyword>
<evidence type="ECO:0000313" key="3">
    <source>
        <dbReference type="EMBL" id="RXI06499.1"/>
    </source>
</evidence>